<organism evidence="4 5">
    <name type="scientific">Parnassius mnemosyne</name>
    <name type="common">clouded apollo</name>
    <dbReference type="NCBI Taxonomy" id="213953"/>
    <lineage>
        <taxon>Eukaryota</taxon>
        <taxon>Metazoa</taxon>
        <taxon>Ecdysozoa</taxon>
        <taxon>Arthropoda</taxon>
        <taxon>Hexapoda</taxon>
        <taxon>Insecta</taxon>
        <taxon>Pterygota</taxon>
        <taxon>Neoptera</taxon>
        <taxon>Endopterygota</taxon>
        <taxon>Lepidoptera</taxon>
        <taxon>Glossata</taxon>
        <taxon>Ditrysia</taxon>
        <taxon>Papilionoidea</taxon>
        <taxon>Papilionidae</taxon>
        <taxon>Parnassiinae</taxon>
        <taxon>Parnassini</taxon>
        <taxon>Parnassius</taxon>
        <taxon>Driopa</taxon>
    </lineage>
</organism>
<reference evidence="4 5" key="1">
    <citation type="submission" date="2023-11" db="EMBL/GenBank/DDBJ databases">
        <authorList>
            <person name="Hedman E."/>
            <person name="Englund M."/>
            <person name="Stromberg M."/>
            <person name="Nyberg Akerstrom W."/>
            <person name="Nylinder S."/>
            <person name="Jareborg N."/>
            <person name="Kallberg Y."/>
            <person name="Kronander E."/>
        </authorList>
    </citation>
    <scope>NUCLEOTIDE SEQUENCE [LARGE SCALE GENOMIC DNA]</scope>
</reference>
<feature type="region of interest" description="Disordered" evidence="1">
    <location>
        <begin position="60"/>
        <end position="80"/>
    </location>
</feature>
<keyword evidence="2" id="KW-1133">Transmembrane helix</keyword>
<dbReference type="Proteomes" id="UP001314205">
    <property type="component" value="Unassembled WGS sequence"/>
</dbReference>
<feature type="transmembrane region" description="Helical" evidence="2">
    <location>
        <begin position="182"/>
        <end position="205"/>
    </location>
</feature>
<feature type="chain" id="PRO_5043807838" evidence="3">
    <location>
        <begin position="32"/>
        <end position="265"/>
    </location>
</feature>
<keyword evidence="5" id="KW-1185">Reference proteome</keyword>
<feature type="signal peptide" evidence="3">
    <location>
        <begin position="1"/>
        <end position="31"/>
    </location>
</feature>
<dbReference type="EMBL" id="CAVLGL010000137">
    <property type="protein sequence ID" value="CAK1602167.1"/>
    <property type="molecule type" value="Genomic_DNA"/>
</dbReference>
<evidence type="ECO:0000256" key="3">
    <source>
        <dbReference type="SAM" id="SignalP"/>
    </source>
</evidence>
<comment type="caution">
    <text evidence="4">The sequence shown here is derived from an EMBL/GenBank/DDBJ whole genome shotgun (WGS) entry which is preliminary data.</text>
</comment>
<evidence type="ECO:0000256" key="2">
    <source>
        <dbReference type="SAM" id="Phobius"/>
    </source>
</evidence>
<gene>
    <name evidence="4" type="ORF">PARMNEM_LOCUS20701</name>
</gene>
<accession>A0AAV1M689</accession>
<keyword evidence="2" id="KW-0472">Membrane</keyword>
<evidence type="ECO:0000313" key="4">
    <source>
        <dbReference type="EMBL" id="CAK1602167.1"/>
    </source>
</evidence>
<evidence type="ECO:0000256" key="1">
    <source>
        <dbReference type="SAM" id="MobiDB-lite"/>
    </source>
</evidence>
<keyword evidence="3" id="KW-0732">Signal</keyword>
<keyword evidence="2" id="KW-0812">Transmembrane</keyword>
<evidence type="ECO:0000313" key="5">
    <source>
        <dbReference type="Proteomes" id="UP001314205"/>
    </source>
</evidence>
<protein>
    <submittedName>
        <fullName evidence="4">Uncharacterized protein</fullName>
    </submittedName>
</protein>
<name>A0AAV1M689_9NEOP</name>
<proteinExistence type="predicted"/>
<sequence>MTIRGILPLTCHALVWSLAVAFALWASGVSAGAAHYDTATPHSPPYNKYKYIPPHSSYNSYDRGEVGSTPPDLEPTGSSISPSELILSGLRTILDVVRKMNKKRLTSKAPEDTVNATSIQLRRAKTTNDTQEDGRGFKDYYDEHHYHDHDTTTTAKPMKQGRYTDPWAGYYDWLINEGSFKFWSVFQLFTAAVLLYACLSAIYYAKFNPILPDYSMEYDDYFLERSVGRKARSLESGELPSGLSWMNAQTFQFILDAISKHYEEN</sequence>
<dbReference type="AlphaFoldDB" id="A0AAV1M689"/>